<evidence type="ECO:0000313" key="2">
    <source>
        <dbReference type="Proteomes" id="UP000049472"/>
    </source>
</evidence>
<keyword evidence="2" id="KW-1185">Reference proteome</keyword>
<dbReference type="Proteomes" id="UP000049472">
    <property type="component" value="Unassembled WGS sequence"/>
</dbReference>
<evidence type="ECO:0000313" key="1">
    <source>
        <dbReference type="EMBL" id="CRL40969.1"/>
    </source>
</evidence>
<dbReference type="EMBL" id="CVRQ01000027">
    <property type="protein sequence ID" value="CRL40969.1"/>
    <property type="molecule type" value="Genomic_DNA"/>
</dbReference>
<name>A0A0M6WUU9_9FIRM</name>
<accession>A0A0M6WUU9</accession>
<proteinExistence type="predicted"/>
<reference evidence="2" key="1">
    <citation type="submission" date="2015-05" db="EMBL/GenBank/DDBJ databases">
        <authorList>
            <consortium name="Pathogen Informatics"/>
        </authorList>
    </citation>
    <scope>NUCLEOTIDE SEQUENCE [LARGE SCALE GENOMIC DNA]</scope>
    <source>
        <strain evidence="2">T1-815</strain>
    </source>
</reference>
<sequence>MHLKEQYNKTLMVDIGWISTQTRFFQDKTGFLIFTDSYIKVSKFKALNDFK</sequence>
<gene>
    <name evidence="1" type="ORF">T1815_25341</name>
</gene>
<protein>
    <submittedName>
        <fullName evidence="1">Uncharacterized protein</fullName>
    </submittedName>
</protein>
<organism evidence="1 2">
    <name type="scientific">Agathobacter rectalis</name>
    <dbReference type="NCBI Taxonomy" id="39491"/>
    <lineage>
        <taxon>Bacteria</taxon>
        <taxon>Bacillati</taxon>
        <taxon>Bacillota</taxon>
        <taxon>Clostridia</taxon>
        <taxon>Lachnospirales</taxon>
        <taxon>Lachnospiraceae</taxon>
        <taxon>Agathobacter</taxon>
    </lineage>
</organism>
<dbReference type="AlphaFoldDB" id="A0A0M6WUU9"/>